<dbReference type="SUPFAM" id="SSF53807">
    <property type="entry name" value="Helical backbone' metal receptor"/>
    <property type="match status" value="1"/>
</dbReference>
<dbReference type="KEGG" id="aant:HUK68_08770"/>
<sequence length="278" mass="29606">MSWALLAAPAAQAHAVRDQQGRTVEMARVPQRIVSLLPSATESLCALGACSRLVGVDAFSNHPPEIAALPRLGSVSAPHFEAIVRLKPDVVLMSHSPPLMARLAQFGIAVVVLDAQDLAGIRAQWQVLDSLLQQQRGDDLFARLQAELGRIAAGMRQLPARRVYFEIDATPYAAGPASFIGELLAALGASNIVAPAQGAFARLTPEYVVRQNPQLIIHTAETSARDLAQRPGWAATDAVREGMICSLGRADTDLVSRPGPRLAEAAAVLARCLQLAPR</sequence>
<accession>A0A6N1X3W7</accession>
<feature type="domain" description="Fe/B12 periplasmic-binding" evidence="2">
    <location>
        <begin position="32"/>
        <end position="278"/>
    </location>
</feature>
<dbReference type="InterPro" id="IPR054828">
    <property type="entry name" value="Vit_B12_bind_prot"/>
</dbReference>
<dbReference type="InterPro" id="IPR002491">
    <property type="entry name" value="ABC_transptr_periplasmic_BD"/>
</dbReference>
<dbReference type="RefSeq" id="WP_175503851.1">
    <property type="nucleotide sequence ID" value="NZ_CP054840.1"/>
</dbReference>
<dbReference type="Gene3D" id="3.40.50.1980">
    <property type="entry name" value="Nitrogenase molybdenum iron protein domain"/>
    <property type="match status" value="2"/>
</dbReference>
<dbReference type="PANTHER" id="PTHR30535:SF34">
    <property type="entry name" value="MOLYBDATE-BINDING PROTEIN MOLA"/>
    <property type="match status" value="1"/>
</dbReference>
<proteinExistence type="predicted"/>
<evidence type="ECO:0000259" key="2">
    <source>
        <dbReference type="PROSITE" id="PS50983"/>
    </source>
</evidence>
<evidence type="ECO:0000256" key="1">
    <source>
        <dbReference type="ARBA" id="ARBA00022729"/>
    </source>
</evidence>
<keyword evidence="4" id="KW-1185">Reference proteome</keyword>
<dbReference type="AlphaFoldDB" id="A0A6N1X3W7"/>
<dbReference type="GO" id="GO:0071281">
    <property type="term" value="P:cellular response to iron ion"/>
    <property type="evidence" value="ECO:0007669"/>
    <property type="project" value="TreeGrafter"/>
</dbReference>
<dbReference type="Pfam" id="PF01497">
    <property type="entry name" value="Peripla_BP_2"/>
    <property type="match status" value="1"/>
</dbReference>
<dbReference type="PROSITE" id="PS50983">
    <property type="entry name" value="FE_B12_PBP"/>
    <property type="match status" value="1"/>
</dbReference>
<organism evidence="3 4">
    <name type="scientific">Comamonas antarctica</name>
    <dbReference type="NCBI Taxonomy" id="2743470"/>
    <lineage>
        <taxon>Bacteria</taxon>
        <taxon>Pseudomonadati</taxon>
        <taxon>Pseudomonadota</taxon>
        <taxon>Betaproteobacteria</taxon>
        <taxon>Burkholderiales</taxon>
        <taxon>Comamonadaceae</taxon>
        <taxon>Comamonas</taxon>
    </lineage>
</organism>
<keyword evidence="1" id="KW-0732">Signal</keyword>
<dbReference type="EMBL" id="CP054840">
    <property type="protein sequence ID" value="QKV52973.1"/>
    <property type="molecule type" value="Genomic_DNA"/>
</dbReference>
<name>A0A6N1X3W7_9BURK</name>
<evidence type="ECO:0000313" key="4">
    <source>
        <dbReference type="Proteomes" id="UP000509579"/>
    </source>
</evidence>
<dbReference type="InterPro" id="IPR050902">
    <property type="entry name" value="ABC_Transporter_SBP"/>
</dbReference>
<dbReference type="PANTHER" id="PTHR30535">
    <property type="entry name" value="VITAMIN B12-BINDING PROTEIN"/>
    <property type="match status" value="1"/>
</dbReference>
<gene>
    <name evidence="3" type="ORF">HUK68_08770</name>
</gene>
<dbReference type="Proteomes" id="UP000509579">
    <property type="component" value="Chromosome"/>
</dbReference>
<dbReference type="NCBIfam" id="NF038402">
    <property type="entry name" value="TroA_like"/>
    <property type="match status" value="1"/>
</dbReference>
<evidence type="ECO:0000313" key="3">
    <source>
        <dbReference type="EMBL" id="QKV52973.1"/>
    </source>
</evidence>
<protein>
    <submittedName>
        <fullName evidence="3">ABC transporter substrate-binding protein</fullName>
    </submittedName>
</protein>
<reference evidence="3 4" key="1">
    <citation type="submission" date="2020-06" db="EMBL/GenBank/DDBJ databases">
        <title>Acidovorax antarctica sp. nov., isolated from Corinth ice sheet soil, Antarctic Fields Peninsula.</title>
        <authorList>
            <person name="Xu Q."/>
            <person name="Peng F."/>
        </authorList>
    </citation>
    <scope>NUCLEOTIDE SEQUENCE [LARGE SCALE GENOMIC DNA]</scope>
    <source>
        <strain evidence="3 4">16-35-5</strain>
    </source>
</reference>